<dbReference type="Pfam" id="PF00498">
    <property type="entry name" value="FHA"/>
    <property type="match status" value="1"/>
</dbReference>
<evidence type="ECO:0000313" key="4">
    <source>
        <dbReference type="EMBL" id="PTL56444.1"/>
    </source>
</evidence>
<organism evidence="4 5">
    <name type="scientific">Paraconexibacter algicola</name>
    <dbReference type="NCBI Taxonomy" id="2133960"/>
    <lineage>
        <taxon>Bacteria</taxon>
        <taxon>Bacillati</taxon>
        <taxon>Actinomycetota</taxon>
        <taxon>Thermoleophilia</taxon>
        <taxon>Solirubrobacterales</taxon>
        <taxon>Paraconexibacteraceae</taxon>
        <taxon>Paraconexibacter</taxon>
    </lineage>
</organism>
<dbReference type="SUPFAM" id="SSF49879">
    <property type="entry name" value="SMAD/FHA domain"/>
    <property type="match status" value="1"/>
</dbReference>
<gene>
    <name evidence="4" type="ORF">C7Y72_15905</name>
</gene>
<dbReference type="Proteomes" id="UP000240739">
    <property type="component" value="Unassembled WGS sequence"/>
</dbReference>
<feature type="domain" description="FHA" evidence="3">
    <location>
        <begin position="142"/>
        <end position="191"/>
    </location>
</feature>
<dbReference type="PROSITE" id="PS50006">
    <property type="entry name" value="FHA_DOMAIN"/>
    <property type="match status" value="1"/>
</dbReference>
<reference evidence="4 5" key="1">
    <citation type="submission" date="2018-03" db="EMBL/GenBank/DDBJ databases">
        <title>Aquarubrobacter algicola gen. nov., sp. nov., a novel actinobacterium isolated from shallow eutrophic lake during the end of cyanobacterial harmful algal blooms.</title>
        <authorList>
            <person name="Chun S.J."/>
        </authorList>
    </citation>
    <scope>NUCLEOTIDE SEQUENCE [LARGE SCALE GENOMIC DNA]</scope>
    <source>
        <strain evidence="4 5">Seoho-28</strain>
    </source>
</reference>
<evidence type="ECO:0000259" key="3">
    <source>
        <dbReference type="PROSITE" id="PS50006"/>
    </source>
</evidence>
<name>A0A2T4UF87_9ACTN</name>
<evidence type="ECO:0000256" key="2">
    <source>
        <dbReference type="SAM" id="MobiDB-lite"/>
    </source>
</evidence>
<keyword evidence="1" id="KW-0597">Phosphoprotein</keyword>
<dbReference type="AlphaFoldDB" id="A0A2T4UF87"/>
<dbReference type="Gene3D" id="2.60.200.20">
    <property type="match status" value="1"/>
</dbReference>
<dbReference type="InterPro" id="IPR000253">
    <property type="entry name" value="FHA_dom"/>
</dbReference>
<protein>
    <recommendedName>
        <fullName evidence="3">FHA domain-containing protein</fullName>
    </recommendedName>
</protein>
<evidence type="ECO:0000313" key="5">
    <source>
        <dbReference type="Proteomes" id="UP000240739"/>
    </source>
</evidence>
<dbReference type="Pfam" id="PF07295">
    <property type="entry name" value="DUF1451"/>
    <property type="match status" value="1"/>
</dbReference>
<feature type="region of interest" description="Disordered" evidence="2">
    <location>
        <begin position="1"/>
        <end position="37"/>
    </location>
</feature>
<dbReference type="CDD" id="cd00060">
    <property type="entry name" value="FHA"/>
    <property type="match status" value="1"/>
</dbReference>
<dbReference type="InterPro" id="IPR009912">
    <property type="entry name" value="DUF1451"/>
</dbReference>
<keyword evidence="5" id="KW-1185">Reference proteome</keyword>
<accession>A0A2T4UF87</accession>
<comment type="caution">
    <text evidence="4">The sequence shown here is derived from an EMBL/GenBank/DDBJ whole genome shotgun (WGS) entry which is preliminary data.</text>
</comment>
<proteinExistence type="predicted"/>
<dbReference type="PANTHER" id="PTHR23308">
    <property type="entry name" value="NUCLEAR INHIBITOR OF PROTEIN PHOSPHATASE-1"/>
    <property type="match status" value="1"/>
</dbReference>
<dbReference type="InterPro" id="IPR050923">
    <property type="entry name" value="Cell_Proc_Reg/RNA_Proc"/>
</dbReference>
<sequence>MHRKAGGFRAPEGWAPTLATPHSVERSPKKRPVPSPVRGVAMESFTTGTIAGDGTFRCEKCGAVGPLARSADVPACPECGSTQVSRTSLFGERLRQDAGGDDQRERELLVAAAVEHAPTPGTYLAFRDGDDVRVVTLDAEHVKIGRSLTADVRFDDPTVSRRHALLVRQDEGVRVVDDRSMNGVFVNGERVEWRVLRHGDELVVGRHRLMFVDTAVHAASGAAAARAGSA</sequence>
<dbReference type="SMART" id="SM00240">
    <property type="entry name" value="FHA"/>
    <property type="match status" value="1"/>
</dbReference>
<dbReference type="EMBL" id="PYYB01000002">
    <property type="protein sequence ID" value="PTL56444.1"/>
    <property type="molecule type" value="Genomic_DNA"/>
</dbReference>
<evidence type="ECO:0000256" key="1">
    <source>
        <dbReference type="ARBA" id="ARBA00022553"/>
    </source>
</evidence>
<dbReference type="InterPro" id="IPR008984">
    <property type="entry name" value="SMAD_FHA_dom_sf"/>
</dbReference>